<keyword evidence="2" id="KW-0560">Oxidoreductase</keyword>
<protein>
    <submittedName>
        <fullName evidence="4">Short-chain dehydrogenase</fullName>
    </submittedName>
</protein>
<name>A0A0B1ZH23_9SPHN</name>
<dbReference type="PANTHER" id="PTHR43669">
    <property type="entry name" value="5-KETO-D-GLUCONATE 5-REDUCTASE"/>
    <property type="match status" value="1"/>
</dbReference>
<gene>
    <name evidence="4" type="ORF">LK12_17680</name>
</gene>
<reference evidence="4 5" key="1">
    <citation type="submission" date="2014-10" db="EMBL/GenBank/DDBJ databases">
        <title>Genome sequence of Novosphingobium malaysiense MUSC 273(T).</title>
        <authorList>
            <person name="Lee L.-H."/>
        </authorList>
    </citation>
    <scope>NUCLEOTIDE SEQUENCE [LARGE SCALE GENOMIC DNA]</scope>
    <source>
        <strain evidence="4 5">MUSC 273</strain>
    </source>
</reference>
<proteinExistence type="inferred from homology"/>
<dbReference type="Pfam" id="PF00106">
    <property type="entry name" value="adh_short"/>
    <property type="match status" value="1"/>
</dbReference>
<evidence type="ECO:0000313" key="4">
    <source>
        <dbReference type="EMBL" id="KHK90411.1"/>
    </source>
</evidence>
<dbReference type="PRINTS" id="PR00080">
    <property type="entry name" value="SDRFAMILY"/>
</dbReference>
<organism evidence="4 5">
    <name type="scientific">Novosphingobium malaysiense</name>
    <dbReference type="NCBI Taxonomy" id="1348853"/>
    <lineage>
        <taxon>Bacteria</taxon>
        <taxon>Pseudomonadati</taxon>
        <taxon>Pseudomonadota</taxon>
        <taxon>Alphaproteobacteria</taxon>
        <taxon>Sphingomonadales</taxon>
        <taxon>Sphingomonadaceae</taxon>
        <taxon>Novosphingobium</taxon>
    </lineage>
</organism>
<evidence type="ECO:0000256" key="2">
    <source>
        <dbReference type="ARBA" id="ARBA00023002"/>
    </source>
</evidence>
<dbReference type="InterPro" id="IPR036291">
    <property type="entry name" value="NAD(P)-bd_dom_sf"/>
</dbReference>
<dbReference type="GO" id="GO:0016491">
    <property type="term" value="F:oxidoreductase activity"/>
    <property type="evidence" value="ECO:0007669"/>
    <property type="project" value="UniProtKB-KW"/>
</dbReference>
<dbReference type="Proteomes" id="UP000031057">
    <property type="component" value="Unassembled WGS sequence"/>
</dbReference>
<evidence type="ECO:0000256" key="1">
    <source>
        <dbReference type="ARBA" id="ARBA00006484"/>
    </source>
</evidence>
<dbReference type="PRINTS" id="PR00081">
    <property type="entry name" value="GDHRDH"/>
</dbReference>
<dbReference type="RefSeq" id="WP_039286718.1">
    <property type="nucleotide sequence ID" value="NZ_JTDI01000005.1"/>
</dbReference>
<dbReference type="SUPFAM" id="SSF51735">
    <property type="entry name" value="NAD(P)-binding Rossmann-fold domains"/>
    <property type="match status" value="1"/>
</dbReference>
<sequence length="251" mass="26140">MGKVVVVTGAGQGLGRALSQAFAERGDSVVMLGRTLSKVQEAAGQIDGAAMAVQCDVSSPESVTAAFAEIAKSHGGIDVLINNAATYEPCTVAEATDSQIYSMINTNLIGPILCCRSAIPMLNEGASIINVSSESVEMPFAMLSLYQTSKAGLERFSKSLADELEEMGVRVTTVRAGSMTEEGKAPPNWQPETAMRFVEACQKRGLADVMGFASELSSVVGTFTALADLPSDLTVKAISIGARRPLSGNPG</sequence>
<dbReference type="PANTHER" id="PTHR43669:SF3">
    <property type="entry name" value="ALCOHOL DEHYDROGENASE, PUTATIVE (AFU_ORTHOLOGUE AFUA_3G03445)-RELATED"/>
    <property type="match status" value="1"/>
</dbReference>
<evidence type="ECO:0000313" key="5">
    <source>
        <dbReference type="Proteomes" id="UP000031057"/>
    </source>
</evidence>
<evidence type="ECO:0000256" key="3">
    <source>
        <dbReference type="RuleBase" id="RU000363"/>
    </source>
</evidence>
<accession>A0A0B1ZH23</accession>
<dbReference type="OrthoDB" id="9810734at2"/>
<comment type="similarity">
    <text evidence="1 3">Belongs to the short-chain dehydrogenases/reductases (SDR) family.</text>
</comment>
<dbReference type="Gene3D" id="3.40.50.720">
    <property type="entry name" value="NAD(P)-binding Rossmann-like Domain"/>
    <property type="match status" value="1"/>
</dbReference>
<dbReference type="CDD" id="cd05233">
    <property type="entry name" value="SDR_c"/>
    <property type="match status" value="1"/>
</dbReference>
<dbReference type="EMBL" id="JTDI01000005">
    <property type="protein sequence ID" value="KHK90411.1"/>
    <property type="molecule type" value="Genomic_DNA"/>
</dbReference>
<comment type="caution">
    <text evidence="4">The sequence shown here is derived from an EMBL/GenBank/DDBJ whole genome shotgun (WGS) entry which is preliminary data.</text>
</comment>
<dbReference type="STRING" id="1348853.LK12_17680"/>
<dbReference type="InterPro" id="IPR002347">
    <property type="entry name" value="SDR_fam"/>
</dbReference>
<dbReference type="AlphaFoldDB" id="A0A0B1ZH23"/>
<keyword evidence="5" id="KW-1185">Reference proteome</keyword>